<accession>A0A1T4XTR8</accession>
<dbReference type="SUPFAM" id="SSF51206">
    <property type="entry name" value="cAMP-binding domain-like"/>
    <property type="match status" value="1"/>
</dbReference>
<dbReference type="OrthoDB" id="581021at2"/>
<dbReference type="InterPro" id="IPR014710">
    <property type="entry name" value="RmlC-like_jellyroll"/>
</dbReference>
<reference evidence="7" key="1">
    <citation type="submission" date="2017-02" db="EMBL/GenBank/DDBJ databases">
        <authorList>
            <person name="Varghese N."/>
            <person name="Submissions S."/>
        </authorList>
    </citation>
    <scope>NUCLEOTIDE SEQUENCE [LARGE SCALE GENOMIC DNA]</scope>
    <source>
        <strain evidence="7">USBA 833</strain>
    </source>
</reference>
<dbReference type="SUPFAM" id="SSF46785">
    <property type="entry name" value="Winged helix' DNA-binding domain"/>
    <property type="match status" value="1"/>
</dbReference>
<proteinExistence type="predicted"/>
<dbReference type="GO" id="GO:0016301">
    <property type="term" value="F:kinase activity"/>
    <property type="evidence" value="ECO:0007669"/>
    <property type="project" value="UniProtKB-KW"/>
</dbReference>
<sequence length="231" mass="26826">MIKINDKRRLEKYILNHRINEIFDNDIKCFMELFYFKRNEYICKEGEDVPYLFFFVEGKVKIYITMSNGKSLLICFYDDFRIIGDMEMMSVKPATNNVQAIQDTYCIGISMETARKYLLNDVKFLRFMCGSLGDKLDKCSNNCSINLLYPLENRLASYILATGQKLNCNGKSVIKINENLKEISELLGTSYRHLIRTFNILIEKGGIIKNNGGYEVADEEILKKLSADLYK</sequence>
<dbReference type="EMBL" id="FUYH01000013">
    <property type="protein sequence ID" value="SKA92969.1"/>
    <property type="molecule type" value="Genomic_DNA"/>
</dbReference>
<dbReference type="InterPro" id="IPR036390">
    <property type="entry name" value="WH_DNA-bd_sf"/>
</dbReference>
<gene>
    <name evidence="6" type="ORF">SAMN05443428_11330</name>
</gene>
<keyword evidence="2" id="KW-0238">DNA-binding</keyword>
<dbReference type="CDD" id="cd00038">
    <property type="entry name" value="CAP_ED"/>
    <property type="match status" value="1"/>
</dbReference>
<organism evidence="6 7">
    <name type="scientific">Caloramator quimbayensis</name>
    <dbReference type="NCBI Taxonomy" id="1147123"/>
    <lineage>
        <taxon>Bacteria</taxon>
        <taxon>Bacillati</taxon>
        <taxon>Bacillota</taxon>
        <taxon>Clostridia</taxon>
        <taxon>Eubacteriales</taxon>
        <taxon>Clostridiaceae</taxon>
        <taxon>Caloramator</taxon>
    </lineage>
</organism>
<evidence type="ECO:0000259" key="5">
    <source>
        <dbReference type="PROSITE" id="PS51063"/>
    </source>
</evidence>
<feature type="domain" description="HTH crp-type" evidence="5">
    <location>
        <begin position="149"/>
        <end position="220"/>
    </location>
</feature>
<dbReference type="PROSITE" id="PS50042">
    <property type="entry name" value="CNMP_BINDING_3"/>
    <property type="match status" value="1"/>
</dbReference>
<keyword evidence="3" id="KW-0804">Transcription</keyword>
<evidence type="ECO:0000313" key="7">
    <source>
        <dbReference type="Proteomes" id="UP000190105"/>
    </source>
</evidence>
<dbReference type="GO" id="GO:0003677">
    <property type="term" value="F:DNA binding"/>
    <property type="evidence" value="ECO:0007669"/>
    <property type="project" value="UniProtKB-KW"/>
</dbReference>
<keyword evidence="6" id="KW-0418">Kinase</keyword>
<evidence type="ECO:0000256" key="3">
    <source>
        <dbReference type="ARBA" id="ARBA00023163"/>
    </source>
</evidence>
<dbReference type="AlphaFoldDB" id="A0A1T4XTR8"/>
<dbReference type="GO" id="GO:0005829">
    <property type="term" value="C:cytosol"/>
    <property type="evidence" value="ECO:0007669"/>
    <property type="project" value="TreeGrafter"/>
</dbReference>
<dbReference type="InterPro" id="IPR050397">
    <property type="entry name" value="Env_Response_Regulators"/>
</dbReference>
<dbReference type="PANTHER" id="PTHR24567:SF26">
    <property type="entry name" value="REGULATORY PROTEIN YEIL"/>
    <property type="match status" value="1"/>
</dbReference>
<dbReference type="Proteomes" id="UP000190105">
    <property type="component" value="Unassembled WGS sequence"/>
</dbReference>
<dbReference type="InterPro" id="IPR000595">
    <property type="entry name" value="cNMP-bd_dom"/>
</dbReference>
<feature type="domain" description="Cyclic nucleotide-binding" evidence="4">
    <location>
        <begin position="15"/>
        <end position="118"/>
    </location>
</feature>
<evidence type="ECO:0000259" key="4">
    <source>
        <dbReference type="PROSITE" id="PS50042"/>
    </source>
</evidence>
<dbReference type="PANTHER" id="PTHR24567">
    <property type="entry name" value="CRP FAMILY TRANSCRIPTIONAL REGULATORY PROTEIN"/>
    <property type="match status" value="1"/>
</dbReference>
<dbReference type="STRING" id="1147123.SAMN05443428_11330"/>
<evidence type="ECO:0000256" key="1">
    <source>
        <dbReference type="ARBA" id="ARBA00023015"/>
    </source>
</evidence>
<evidence type="ECO:0000313" key="6">
    <source>
        <dbReference type="EMBL" id="SKA92969.1"/>
    </source>
</evidence>
<name>A0A1T4XTR8_9CLOT</name>
<dbReference type="GO" id="GO:0003700">
    <property type="term" value="F:DNA-binding transcription factor activity"/>
    <property type="evidence" value="ECO:0007669"/>
    <property type="project" value="TreeGrafter"/>
</dbReference>
<dbReference type="RefSeq" id="WP_078696883.1">
    <property type="nucleotide sequence ID" value="NZ_FUYH01000013.1"/>
</dbReference>
<dbReference type="Pfam" id="PF13545">
    <property type="entry name" value="HTH_Crp_2"/>
    <property type="match status" value="1"/>
</dbReference>
<keyword evidence="1" id="KW-0805">Transcription regulation</keyword>
<dbReference type="InterPro" id="IPR018490">
    <property type="entry name" value="cNMP-bd_dom_sf"/>
</dbReference>
<protein>
    <submittedName>
        <fullName evidence="6">cAMP-binding domain of CRP or a regulatory subunit of cAMP-dependent protein kinases</fullName>
    </submittedName>
</protein>
<dbReference type="PROSITE" id="PS51063">
    <property type="entry name" value="HTH_CRP_2"/>
    <property type="match status" value="1"/>
</dbReference>
<dbReference type="Gene3D" id="2.60.120.10">
    <property type="entry name" value="Jelly Rolls"/>
    <property type="match status" value="1"/>
</dbReference>
<dbReference type="Pfam" id="PF00027">
    <property type="entry name" value="cNMP_binding"/>
    <property type="match status" value="1"/>
</dbReference>
<dbReference type="NCBIfam" id="NF007707">
    <property type="entry name" value="PRK10402.1"/>
    <property type="match status" value="1"/>
</dbReference>
<keyword evidence="6" id="KW-0808">Transferase</keyword>
<evidence type="ECO:0000256" key="2">
    <source>
        <dbReference type="ARBA" id="ARBA00023125"/>
    </source>
</evidence>
<keyword evidence="7" id="KW-1185">Reference proteome</keyword>
<dbReference type="InterPro" id="IPR012318">
    <property type="entry name" value="HTH_CRP"/>
</dbReference>